<dbReference type="EMBL" id="CP038486">
    <property type="protein sequence ID" value="QFZ27287.1"/>
    <property type="molecule type" value="Genomic_DNA"/>
</dbReference>
<proteinExistence type="predicted"/>
<keyword evidence="2" id="KW-1185">Reference proteome</keyword>
<evidence type="ECO:0000313" key="2">
    <source>
        <dbReference type="Proteomes" id="UP000326582"/>
    </source>
</evidence>
<evidence type="ECO:0000313" key="1">
    <source>
        <dbReference type="EMBL" id="QFZ27287.1"/>
    </source>
</evidence>
<name>A0ACD0WIB8_CLALS</name>
<organism evidence="1 2">
    <name type="scientific">Clavispora lusitaniae</name>
    <name type="common">Candida lusitaniae</name>
    <dbReference type="NCBI Taxonomy" id="36911"/>
    <lineage>
        <taxon>Eukaryota</taxon>
        <taxon>Fungi</taxon>
        <taxon>Dikarya</taxon>
        <taxon>Ascomycota</taxon>
        <taxon>Saccharomycotina</taxon>
        <taxon>Pichiomycetes</taxon>
        <taxon>Metschnikowiaceae</taxon>
        <taxon>Clavispora</taxon>
    </lineage>
</organism>
<accession>A0ACD0WIB8</accession>
<gene>
    <name evidence="1" type="ORF">EJF14_30256</name>
</gene>
<protein>
    <submittedName>
        <fullName evidence="1">Uncharacterized protein</fullName>
    </submittedName>
</protein>
<sequence length="162" mass="18820">MDSHALISPNLLLLLFMFRAVPLSIRRAYSIQPRKKPSYRDLLATPVLKSILLTLLFGSMVVETTRNRKETEALRSAYEAKFRILREVTSKIRNKEPVDVAQELRIANAITRNKYNSVTDVELDEQFEEFLQMAEEVDEEPETHVPETVADQERLKRKAEFL</sequence>
<dbReference type="Proteomes" id="UP000326582">
    <property type="component" value="Chromosome 3"/>
</dbReference>
<reference evidence="2" key="1">
    <citation type="journal article" date="2019" name="MBio">
        <title>Comparative genomics for the elucidation of multidrug resistance (MDR) in Candida lusitaniae.</title>
        <authorList>
            <person name="Kannan A."/>
            <person name="Asner S.A."/>
            <person name="Trachsel E."/>
            <person name="Kelly S."/>
            <person name="Parker J."/>
            <person name="Sanglard D."/>
        </authorList>
    </citation>
    <scope>NUCLEOTIDE SEQUENCE [LARGE SCALE GENOMIC DNA]</scope>
    <source>
        <strain evidence="2">P1</strain>
    </source>
</reference>